<dbReference type="GO" id="GO:0003676">
    <property type="term" value="F:nucleic acid binding"/>
    <property type="evidence" value="ECO:0007669"/>
    <property type="project" value="InterPro"/>
</dbReference>
<dbReference type="AlphaFoldDB" id="A0A835ATE7"/>
<dbReference type="PANTHER" id="PTHR47723:SF24">
    <property type="entry name" value="RNASE H TYPE-1 DOMAIN-CONTAINING PROTEIN"/>
    <property type="match status" value="1"/>
</dbReference>
<evidence type="ECO:0000313" key="4">
    <source>
        <dbReference type="Proteomes" id="UP000636709"/>
    </source>
</evidence>
<accession>A0A835ATE7</accession>
<dbReference type="InterPro" id="IPR053151">
    <property type="entry name" value="RNase_H-like"/>
</dbReference>
<evidence type="ECO:0000313" key="3">
    <source>
        <dbReference type="EMBL" id="KAF8670592.1"/>
    </source>
</evidence>
<dbReference type="Pfam" id="PF13456">
    <property type="entry name" value="RVT_3"/>
    <property type="match status" value="1"/>
</dbReference>
<dbReference type="InterPro" id="IPR012337">
    <property type="entry name" value="RNaseH-like_sf"/>
</dbReference>
<name>A0A835ATE7_9POAL</name>
<dbReference type="Proteomes" id="UP000636709">
    <property type="component" value="Unassembled WGS sequence"/>
</dbReference>
<dbReference type="GO" id="GO:0004523">
    <property type="term" value="F:RNA-DNA hybrid ribonuclease activity"/>
    <property type="evidence" value="ECO:0007669"/>
    <property type="project" value="InterPro"/>
</dbReference>
<sequence length="180" mass="19499">MKAGESVSVEGSVVFLTRYRVSIACPTTTGGGGHEGETESSQIHRLQRPEGGAPRVNVDGAFCLETGDAGLGVVVRDDAGQPLLMASRRIFHCRDAEEAEALACLEGVRMSSRWLDRDVVLESDCSSVIKMLVEKGPNRSLVAPIILDMERESSCLKSVEFVKVGREQNKMAHELAQVAR</sequence>
<dbReference type="OrthoDB" id="690769at2759"/>
<gene>
    <name evidence="3" type="ORF">HU200_050619</name>
</gene>
<protein>
    <recommendedName>
        <fullName evidence="2">RNase H type-1 domain-containing protein</fullName>
    </recommendedName>
</protein>
<dbReference type="CDD" id="cd06222">
    <property type="entry name" value="RNase_H_like"/>
    <property type="match status" value="1"/>
</dbReference>
<dbReference type="InterPro" id="IPR044730">
    <property type="entry name" value="RNase_H-like_dom_plant"/>
</dbReference>
<keyword evidence="4" id="KW-1185">Reference proteome</keyword>
<dbReference type="Gene3D" id="3.30.420.10">
    <property type="entry name" value="Ribonuclease H-like superfamily/Ribonuclease H"/>
    <property type="match status" value="1"/>
</dbReference>
<feature type="region of interest" description="Disordered" evidence="1">
    <location>
        <begin position="27"/>
        <end position="53"/>
    </location>
</feature>
<proteinExistence type="predicted"/>
<evidence type="ECO:0000259" key="2">
    <source>
        <dbReference type="Pfam" id="PF13456"/>
    </source>
</evidence>
<reference evidence="3" key="1">
    <citation type="submission" date="2020-07" db="EMBL/GenBank/DDBJ databases">
        <title>Genome sequence and genetic diversity analysis of an under-domesticated orphan crop, white fonio (Digitaria exilis).</title>
        <authorList>
            <person name="Bennetzen J.L."/>
            <person name="Chen S."/>
            <person name="Ma X."/>
            <person name="Wang X."/>
            <person name="Yssel A.E.J."/>
            <person name="Chaluvadi S.R."/>
            <person name="Johnson M."/>
            <person name="Gangashetty P."/>
            <person name="Hamidou F."/>
            <person name="Sanogo M.D."/>
            <person name="Zwaenepoel A."/>
            <person name="Wallace J."/>
            <person name="Van De Peer Y."/>
            <person name="Van Deynze A."/>
        </authorList>
    </citation>
    <scope>NUCLEOTIDE SEQUENCE</scope>
    <source>
        <tissue evidence="3">Leaves</tissue>
    </source>
</reference>
<dbReference type="InterPro" id="IPR002156">
    <property type="entry name" value="RNaseH_domain"/>
</dbReference>
<dbReference type="InterPro" id="IPR036397">
    <property type="entry name" value="RNaseH_sf"/>
</dbReference>
<evidence type="ECO:0000256" key="1">
    <source>
        <dbReference type="SAM" id="MobiDB-lite"/>
    </source>
</evidence>
<dbReference type="PANTHER" id="PTHR47723">
    <property type="entry name" value="OS05G0353850 PROTEIN"/>
    <property type="match status" value="1"/>
</dbReference>
<organism evidence="3 4">
    <name type="scientific">Digitaria exilis</name>
    <dbReference type="NCBI Taxonomy" id="1010633"/>
    <lineage>
        <taxon>Eukaryota</taxon>
        <taxon>Viridiplantae</taxon>
        <taxon>Streptophyta</taxon>
        <taxon>Embryophyta</taxon>
        <taxon>Tracheophyta</taxon>
        <taxon>Spermatophyta</taxon>
        <taxon>Magnoliopsida</taxon>
        <taxon>Liliopsida</taxon>
        <taxon>Poales</taxon>
        <taxon>Poaceae</taxon>
        <taxon>PACMAD clade</taxon>
        <taxon>Panicoideae</taxon>
        <taxon>Panicodae</taxon>
        <taxon>Paniceae</taxon>
        <taxon>Anthephorinae</taxon>
        <taxon>Digitaria</taxon>
    </lineage>
</organism>
<dbReference type="EMBL" id="JACEFO010002254">
    <property type="protein sequence ID" value="KAF8670592.1"/>
    <property type="molecule type" value="Genomic_DNA"/>
</dbReference>
<dbReference type="SUPFAM" id="SSF53098">
    <property type="entry name" value="Ribonuclease H-like"/>
    <property type="match status" value="1"/>
</dbReference>
<feature type="domain" description="RNase H type-1" evidence="2">
    <location>
        <begin position="57"/>
        <end position="178"/>
    </location>
</feature>
<comment type="caution">
    <text evidence="3">The sequence shown here is derived from an EMBL/GenBank/DDBJ whole genome shotgun (WGS) entry which is preliminary data.</text>
</comment>